<accession>A0A849I6E8</accession>
<dbReference type="PANTHER" id="PTHR36173">
    <property type="entry name" value="RIBONUCLEASE VAPC16-RELATED"/>
    <property type="match status" value="1"/>
</dbReference>
<feature type="domain" description="PIN" evidence="1">
    <location>
        <begin position="20"/>
        <end position="85"/>
    </location>
</feature>
<organism evidence="2 3">
    <name type="scientific">Enterovirga aerilata</name>
    <dbReference type="NCBI Taxonomy" id="2730920"/>
    <lineage>
        <taxon>Bacteria</taxon>
        <taxon>Pseudomonadati</taxon>
        <taxon>Pseudomonadota</taxon>
        <taxon>Alphaproteobacteria</taxon>
        <taxon>Hyphomicrobiales</taxon>
        <taxon>Methylobacteriaceae</taxon>
        <taxon>Enterovirga</taxon>
    </lineage>
</organism>
<reference evidence="2 3" key="1">
    <citation type="submission" date="2020-04" db="EMBL/GenBank/DDBJ databases">
        <title>Enterovirga sp. isolate from soil.</title>
        <authorList>
            <person name="Chea S."/>
            <person name="Kim D.-U."/>
        </authorList>
    </citation>
    <scope>NUCLEOTIDE SEQUENCE [LARGE SCALE GENOMIC DNA]</scope>
    <source>
        <strain evidence="2 3">DB1703</strain>
    </source>
</reference>
<gene>
    <name evidence="2" type="ORF">HJG44_11270</name>
</gene>
<dbReference type="InterPro" id="IPR029060">
    <property type="entry name" value="PIN-like_dom_sf"/>
</dbReference>
<dbReference type="AlphaFoldDB" id="A0A849I6E8"/>
<dbReference type="Gene3D" id="3.40.50.1010">
    <property type="entry name" value="5'-nuclease"/>
    <property type="match status" value="1"/>
</dbReference>
<evidence type="ECO:0000313" key="3">
    <source>
        <dbReference type="Proteomes" id="UP000564885"/>
    </source>
</evidence>
<comment type="caution">
    <text evidence="2">The sequence shown here is derived from an EMBL/GenBank/DDBJ whole genome shotgun (WGS) entry which is preliminary data.</text>
</comment>
<dbReference type="InterPro" id="IPR052919">
    <property type="entry name" value="TA_system_RNase"/>
</dbReference>
<dbReference type="Pfam" id="PF01850">
    <property type="entry name" value="PIN"/>
    <property type="match status" value="1"/>
</dbReference>
<dbReference type="Proteomes" id="UP000564885">
    <property type="component" value="Unassembled WGS sequence"/>
</dbReference>
<evidence type="ECO:0000259" key="1">
    <source>
        <dbReference type="Pfam" id="PF01850"/>
    </source>
</evidence>
<dbReference type="SUPFAM" id="SSF88723">
    <property type="entry name" value="PIN domain-like"/>
    <property type="match status" value="1"/>
</dbReference>
<evidence type="ECO:0000313" key="2">
    <source>
        <dbReference type="EMBL" id="NNM72958.1"/>
    </source>
</evidence>
<dbReference type="PANTHER" id="PTHR36173:SF1">
    <property type="entry name" value="RIBONUCLEASE VAPC22"/>
    <property type="match status" value="1"/>
</dbReference>
<dbReference type="InterPro" id="IPR041705">
    <property type="entry name" value="PIN_Sll0205"/>
</dbReference>
<proteinExistence type="predicted"/>
<protein>
    <submittedName>
        <fullName evidence="2">Type II toxin-antitoxin system VapC family toxin</fullName>
    </submittedName>
</protein>
<keyword evidence="3" id="KW-1185">Reference proteome</keyword>
<name>A0A849I6E8_9HYPH</name>
<dbReference type="EMBL" id="JABEPP010000003">
    <property type="protein sequence ID" value="NNM72958.1"/>
    <property type="molecule type" value="Genomic_DNA"/>
</dbReference>
<sequence>MTAWEIGRLAQSGRIGISMPARTWFFAVTSAAGTEVVPVDADIALAATELPGEFHRDPADRFLVATARHFDVPIVTRDAAILDYAAAGHVRALPC</sequence>
<dbReference type="InterPro" id="IPR002716">
    <property type="entry name" value="PIN_dom"/>
</dbReference>
<dbReference type="CDD" id="cd09872">
    <property type="entry name" value="PIN_Sll0205-like"/>
    <property type="match status" value="1"/>
</dbReference>